<evidence type="ECO:0000256" key="1">
    <source>
        <dbReference type="ARBA" id="ARBA00005417"/>
    </source>
</evidence>
<proteinExistence type="inferred from homology"/>
<dbReference type="Proteomes" id="UP000310574">
    <property type="component" value="Unassembled WGS sequence"/>
</dbReference>
<evidence type="ECO:0000313" key="7">
    <source>
        <dbReference type="Proteomes" id="UP000310574"/>
    </source>
</evidence>
<feature type="domain" description="ABC transporter" evidence="5">
    <location>
        <begin position="30"/>
        <end position="253"/>
    </location>
</feature>
<reference evidence="6 7" key="1">
    <citation type="submission" date="2019-04" db="EMBL/GenBank/DDBJ databases">
        <title>Draft genome sequence of Pseudomonas sp. M7D1 isolated from rhizosphere of plant the flowery desert.</title>
        <authorList>
            <person name="Poblete-Morales M."/>
            <person name="Plaza N."/>
            <person name="Corsini G."/>
            <person name="Silva E."/>
        </authorList>
    </citation>
    <scope>NUCLEOTIDE SEQUENCE [LARGE SCALE GENOMIC DNA]</scope>
    <source>
        <strain evidence="6 7">M7D1</strain>
    </source>
</reference>
<dbReference type="InterPro" id="IPR017871">
    <property type="entry name" value="ABC_transporter-like_CS"/>
</dbReference>
<organism evidence="6 7">
    <name type="scientific">Pseudomonas atacamensis</name>
    <dbReference type="NCBI Taxonomy" id="2565368"/>
    <lineage>
        <taxon>Bacteria</taxon>
        <taxon>Pseudomonadati</taxon>
        <taxon>Pseudomonadota</taxon>
        <taxon>Gammaproteobacteria</taxon>
        <taxon>Pseudomonadales</taxon>
        <taxon>Pseudomonadaceae</taxon>
        <taxon>Pseudomonas</taxon>
    </lineage>
</organism>
<dbReference type="PANTHER" id="PTHR46743:SF2">
    <property type="entry name" value="TEICHOIC ACIDS EXPORT ATP-BINDING PROTEIN TAGH"/>
    <property type="match status" value="1"/>
</dbReference>
<accession>A0AAQ2I1Q5</accession>
<dbReference type="CDD" id="cd10147">
    <property type="entry name" value="Wzt_C-like"/>
    <property type="match status" value="1"/>
</dbReference>
<comment type="similarity">
    <text evidence="1">Belongs to the ABC transporter superfamily.</text>
</comment>
<dbReference type="PROSITE" id="PS50893">
    <property type="entry name" value="ABC_TRANSPORTER_2"/>
    <property type="match status" value="1"/>
</dbReference>
<dbReference type="InterPro" id="IPR029439">
    <property type="entry name" value="Wzt_C"/>
</dbReference>
<dbReference type="Pfam" id="PF00005">
    <property type="entry name" value="ABC_tran"/>
    <property type="match status" value="1"/>
</dbReference>
<dbReference type="InterPro" id="IPR003439">
    <property type="entry name" value="ABC_transporter-like_ATP-bd"/>
</dbReference>
<dbReference type="InterPro" id="IPR015860">
    <property type="entry name" value="ABC_transpr_TagH-like"/>
</dbReference>
<dbReference type="GO" id="GO:0140359">
    <property type="term" value="F:ABC-type transporter activity"/>
    <property type="evidence" value="ECO:0007669"/>
    <property type="project" value="InterPro"/>
</dbReference>
<dbReference type="SUPFAM" id="SSF52540">
    <property type="entry name" value="P-loop containing nucleoside triphosphate hydrolases"/>
    <property type="match status" value="1"/>
</dbReference>
<evidence type="ECO:0000256" key="2">
    <source>
        <dbReference type="ARBA" id="ARBA00022448"/>
    </source>
</evidence>
<comment type="caution">
    <text evidence="6">The sequence shown here is derived from an EMBL/GenBank/DDBJ whole genome shotgun (WGS) entry which is preliminary data.</text>
</comment>
<dbReference type="InterPro" id="IPR003593">
    <property type="entry name" value="AAA+_ATPase"/>
</dbReference>
<keyword evidence="3" id="KW-0547">Nucleotide-binding</keyword>
<dbReference type="GO" id="GO:0005524">
    <property type="term" value="F:ATP binding"/>
    <property type="evidence" value="ECO:0007669"/>
    <property type="project" value="UniProtKB-KW"/>
</dbReference>
<gene>
    <name evidence="6" type="ORF">E5170_13390</name>
</gene>
<evidence type="ECO:0000259" key="5">
    <source>
        <dbReference type="PROSITE" id="PS50893"/>
    </source>
</evidence>
<evidence type="ECO:0000256" key="3">
    <source>
        <dbReference type="ARBA" id="ARBA00022741"/>
    </source>
</evidence>
<dbReference type="Gene3D" id="3.40.50.300">
    <property type="entry name" value="P-loop containing nucleotide triphosphate hydrolases"/>
    <property type="match status" value="1"/>
</dbReference>
<dbReference type="PANTHER" id="PTHR46743">
    <property type="entry name" value="TEICHOIC ACIDS EXPORT ATP-BINDING PROTEIN TAGH"/>
    <property type="match status" value="1"/>
</dbReference>
<dbReference type="AlphaFoldDB" id="A0AAQ2I1Q5"/>
<dbReference type="Gene3D" id="2.70.50.60">
    <property type="entry name" value="abc- transporter (atp binding component) like domain"/>
    <property type="match status" value="1"/>
</dbReference>
<dbReference type="InterPro" id="IPR050683">
    <property type="entry name" value="Bact_Polysacc_Export_ATP-bd"/>
</dbReference>
<dbReference type="GO" id="GO:0016020">
    <property type="term" value="C:membrane"/>
    <property type="evidence" value="ECO:0007669"/>
    <property type="project" value="InterPro"/>
</dbReference>
<dbReference type="EMBL" id="SSBS01000003">
    <property type="protein sequence ID" value="THF32787.1"/>
    <property type="molecule type" value="Genomic_DNA"/>
</dbReference>
<keyword evidence="2" id="KW-0813">Transport</keyword>
<dbReference type="PROSITE" id="PS00211">
    <property type="entry name" value="ABC_TRANSPORTER_1"/>
    <property type="match status" value="1"/>
</dbReference>
<sequence length="465" mass="50551">MDMTTEAKPQPVIEVVGLEKAYHIYDAPHDRLKQIFLGWKRNYYRDFLALKNVSFEVLKGQSVGVIGRNGAGKSTLLQLLTGTLTPTSGSVKINGKVAAVLELGSGFNPEFSGRENIYLYASLFELKKTCIEERFQKIVDFSELGDFIDQPVKAYSSGMQARLAFSVIAHVDADILIIDEALSVGDAFFAQKCMRFLRQFQERGTILFVSHDLAAVTAFCDHAIWLEGGVVRDAGSAKDVCEKYFAQLYMQHTGADGAAAAVEAAAIEQDAEEADDMVDEEPDAEIIEQRIVMQDDGSISKGAQEIEGFGFNPQSSTFGTGGAEILNVSFTNANGRPLTVCEGGDEVVVKVSARANHDVDMPIIGFIIKDRLGQPLIGGNTYHSYKNTPVRVTAGKRVDAAFHFKLPILAVGDYSIVAAVANGTLHEHVQLHWMHDAVLFKVVATSIDGVIVGAPLDKIILTTKA</sequence>
<name>A0AAQ2I1Q5_9PSED</name>
<dbReference type="Pfam" id="PF14524">
    <property type="entry name" value="Wzt_C"/>
    <property type="match status" value="1"/>
</dbReference>
<evidence type="ECO:0000313" key="6">
    <source>
        <dbReference type="EMBL" id="THF32787.1"/>
    </source>
</evidence>
<dbReference type="InterPro" id="IPR027417">
    <property type="entry name" value="P-loop_NTPase"/>
</dbReference>
<protein>
    <submittedName>
        <fullName evidence="6">ABC transporter ATP-binding protein</fullName>
    </submittedName>
</protein>
<dbReference type="SMART" id="SM00382">
    <property type="entry name" value="AAA"/>
    <property type="match status" value="1"/>
</dbReference>
<evidence type="ECO:0000256" key="4">
    <source>
        <dbReference type="ARBA" id="ARBA00022840"/>
    </source>
</evidence>
<keyword evidence="4 6" id="KW-0067">ATP-binding</keyword>
<dbReference type="CDD" id="cd03220">
    <property type="entry name" value="ABC_KpsT_Wzt"/>
    <property type="match status" value="1"/>
</dbReference>
<dbReference type="GO" id="GO:0016887">
    <property type="term" value="F:ATP hydrolysis activity"/>
    <property type="evidence" value="ECO:0007669"/>
    <property type="project" value="InterPro"/>
</dbReference>